<feature type="transmembrane region" description="Helical" evidence="2">
    <location>
        <begin position="12"/>
        <end position="30"/>
    </location>
</feature>
<feature type="region of interest" description="Disordered" evidence="1">
    <location>
        <begin position="59"/>
        <end position="84"/>
    </location>
</feature>
<keyword evidence="4" id="KW-1185">Reference proteome</keyword>
<evidence type="ECO:0000313" key="3">
    <source>
        <dbReference type="EMBL" id="KAG5835427.1"/>
    </source>
</evidence>
<gene>
    <name evidence="3" type="ORF">ANANG_G00243880</name>
</gene>
<dbReference type="EMBL" id="JAFIRN010000014">
    <property type="protein sequence ID" value="KAG5835427.1"/>
    <property type="molecule type" value="Genomic_DNA"/>
</dbReference>
<keyword evidence="2" id="KW-0812">Transmembrane</keyword>
<sequence length="125" mass="14153">MLWAGSAPAPFSHATILLLTVVSMVTIRFGETRSLRYTPYTADEDPEIAAMRVLRQMSEELSTEAPPSPHRPAHWPTALANPLPGGAGLPRRSWWWYPEVPPQQAKKRENFSSYNWNSFGLRYGK</sequence>
<dbReference type="AlphaFoldDB" id="A0A9D3LQU2"/>
<evidence type="ECO:0000256" key="1">
    <source>
        <dbReference type="SAM" id="MobiDB-lite"/>
    </source>
</evidence>
<keyword evidence="2" id="KW-1133">Transmembrane helix</keyword>
<comment type="caution">
    <text evidence="3">The sequence shown here is derived from an EMBL/GenBank/DDBJ whole genome shotgun (WGS) entry which is preliminary data.</text>
</comment>
<accession>A0A9D3LQU2</accession>
<evidence type="ECO:0000256" key="2">
    <source>
        <dbReference type="SAM" id="Phobius"/>
    </source>
</evidence>
<keyword evidence="2" id="KW-0472">Membrane</keyword>
<organism evidence="3 4">
    <name type="scientific">Anguilla anguilla</name>
    <name type="common">European freshwater eel</name>
    <name type="synonym">Muraena anguilla</name>
    <dbReference type="NCBI Taxonomy" id="7936"/>
    <lineage>
        <taxon>Eukaryota</taxon>
        <taxon>Metazoa</taxon>
        <taxon>Chordata</taxon>
        <taxon>Craniata</taxon>
        <taxon>Vertebrata</taxon>
        <taxon>Euteleostomi</taxon>
        <taxon>Actinopterygii</taxon>
        <taxon>Neopterygii</taxon>
        <taxon>Teleostei</taxon>
        <taxon>Anguilliformes</taxon>
        <taxon>Anguillidae</taxon>
        <taxon>Anguilla</taxon>
    </lineage>
</organism>
<evidence type="ECO:0000313" key="4">
    <source>
        <dbReference type="Proteomes" id="UP001044222"/>
    </source>
</evidence>
<dbReference type="Proteomes" id="UP001044222">
    <property type="component" value="Chromosome 14"/>
</dbReference>
<protein>
    <recommendedName>
        <fullName evidence="5">Kisspeptin</fullName>
    </recommendedName>
</protein>
<reference evidence="3" key="1">
    <citation type="submission" date="2021-01" db="EMBL/GenBank/DDBJ databases">
        <title>A chromosome-scale assembly of European eel, Anguilla anguilla.</title>
        <authorList>
            <person name="Henkel C."/>
            <person name="Jong-Raadsen S.A."/>
            <person name="Dufour S."/>
            <person name="Weltzien F.-A."/>
            <person name="Palstra A.P."/>
            <person name="Pelster B."/>
            <person name="Spaink H.P."/>
            <person name="Van Den Thillart G.E."/>
            <person name="Jansen H."/>
            <person name="Zahm M."/>
            <person name="Klopp C."/>
            <person name="Cedric C."/>
            <person name="Louis A."/>
            <person name="Berthelot C."/>
            <person name="Parey E."/>
            <person name="Roest Crollius H."/>
            <person name="Montfort J."/>
            <person name="Robinson-Rechavi M."/>
            <person name="Bucao C."/>
            <person name="Bouchez O."/>
            <person name="Gislard M."/>
            <person name="Lluch J."/>
            <person name="Milhes M."/>
            <person name="Lampietro C."/>
            <person name="Lopez Roques C."/>
            <person name="Donnadieu C."/>
            <person name="Braasch I."/>
            <person name="Desvignes T."/>
            <person name="Postlethwait J."/>
            <person name="Bobe J."/>
            <person name="Guiguen Y."/>
            <person name="Dirks R."/>
        </authorList>
    </citation>
    <scope>NUCLEOTIDE SEQUENCE</scope>
    <source>
        <strain evidence="3">Tag_6206</strain>
        <tissue evidence="3">Liver</tissue>
    </source>
</reference>
<proteinExistence type="predicted"/>
<name>A0A9D3LQU2_ANGAN</name>
<evidence type="ECO:0008006" key="5">
    <source>
        <dbReference type="Google" id="ProtNLM"/>
    </source>
</evidence>